<organism evidence="1 2">
    <name type="scientific">Noviherbaspirillum denitrificans</name>
    <dbReference type="NCBI Taxonomy" id="1968433"/>
    <lineage>
        <taxon>Bacteria</taxon>
        <taxon>Pseudomonadati</taxon>
        <taxon>Pseudomonadota</taxon>
        <taxon>Betaproteobacteria</taxon>
        <taxon>Burkholderiales</taxon>
        <taxon>Oxalobacteraceae</taxon>
        <taxon>Noviherbaspirillum</taxon>
    </lineage>
</organism>
<gene>
    <name evidence="1" type="ORF">AYR66_24360</name>
</gene>
<dbReference type="InterPro" id="IPR042258">
    <property type="entry name" value="DGOK_N"/>
</dbReference>
<dbReference type="GO" id="GO:0008671">
    <property type="term" value="F:2-dehydro-3-deoxygalactonokinase activity"/>
    <property type="evidence" value="ECO:0007669"/>
    <property type="project" value="InterPro"/>
</dbReference>
<dbReference type="OrthoDB" id="256574at2"/>
<dbReference type="RefSeq" id="WP_088708980.1">
    <property type="nucleotide sequence ID" value="NZ_LSTO01000001.1"/>
</dbReference>
<evidence type="ECO:0008006" key="3">
    <source>
        <dbReference type="Google" id="ProtNLM"/>
    </source>
</evidence>
<evidence type="ECO:0000313" key="1">
    <source>
        <dbReference type="EMBL" id="OWW22160.1"/>
    </source>
</evidence>
<reference evidence="1 2" key="1">
    <citation type="submission" date="2016-02" db="EMBL/GenBank/DDBJ databases">
        <authorList>
            <person name="Wen L."/>
            <person name="He K."/>
            <person name="Yang H."/>
        </authorList>
    </citation>
    <scope>NUCLEOTIDE SEQUENCE [LARGE SCALE GENOMIC DNA]</scope>
    <source>
        <strain evidence="1 2">TSA40</strain>
    </source>
</reference>
<dbReference type="Pfam" id="PF05035">
    <property type="entry name" value="DGOK"/>
    <property type="match status" value="1"/>
</dbReference>
<dbReference type="Gene3D" id="3.30.420.310">
    <property type="entry name" value="2-keto-3-deoxy-galactonokinase, C-terminal domain"/>
    <property type="match status" value="1"/>
</dbReference>
<comment type="caution">
    <text evidence="1">The sequence shown here is derived from an EMBL/GenBank/DDBJ whole genome shotgun (WGS) entry which is preliminary data.</text>
</comment>
<keyword evidence="2" id="KW-1185">Reference proteome</keyword>
<proteinExistence type="predicted"/>
<accession>A0A254THN6</accession>
<evidence type="ECO:0000313" key="2">
    <source>
        <dbReference type="Proteomes" id="UP000197535"/>
    </source>
</evidence>
<dbReference type="Gene3D" id="3.30.420.300">
    <property type="entry name" value="2-keto-3-deoxy-galactonokinase, substrate binding domain"/>
    <property type="match status" value="1"/>
</dbReference>
<dbReference type="InterPro" id="IPR042257">
    <property type="entry name" value="DGOK_C"/>
</dbReference>
<dbReference type="EMBL" id="LSTO01000001">
    <property type="protein sequence ID" value="OWW22160.1"/>
    <property type="molecule type" value="Genomic_DNA"/>
</dbReference>
<name>A0A254THN6_9BURK</name>
<dbReference type="GO" id="GO:0034194">
    <property type="term" value="P:D-galactonate catabolic process"/>
    <property type="evidence" value="ECO:0007669"/>
    <property type="project" value="InterPro"/>
</dbReference>
<dbReference type="InterPro" id="IPR007729">
    <property type="entry name" value="DGOK"/>
</dbReference>
<sequence>MKGQSTALVGIDWGMTHRKVWILDPGGGLVRRHEDRMGTQLMTEGYEASLRALLEALEIDSADVILTGMAGGRNGWKDTPFLAIEHPLTRLDQAMVPIETAIRGTRLRVVPGYRYIDSHGLPDIMRGEETLVLGGCELGGSGGWFLLPEARSKWVHVSDGRITEFMTFMTGDLFSLLSNQGTLHAGDACKTTVPEAFASGLRAARQGGFTHMASSCDAMIACGMMPDSHAASFLSGLLIGAELFEMVKKAGDAFSEPVQVMGAPALASRYLNALELLGIPARAWQLDSAYVAALGVLFGLPAK</sequence>
<dbReference type="Proteomes" id="UP000197535">
    <property type="component" value="Unassembled WGS sequence"/>
</dbReference>
<protein>
    <recommendedName>
        <fullName evidence="3">2-dehydro-3-deoxygalactonokinase</fullName>
    </recommendedName>
</protein>
<dbReference type="AlphaFoldDB" id="A0A254THN6"/>